<dbReference type="InterPro" id="IPR011989">
    <property type="entry name" value="ARM-like"/>
</dbReference>
<organism evidence="4 5">
    <name type="scientific">Klebsormidium nitens</name>
    <name type="common">Green alga</name>
    <name type="synonym">Ulothrix nitens</name>
    <dbReference type="NCBI Taxonomy" id="105231"/>
    <lineage>
        <taxon>Eukaryota</taxon>
        <taxon>Viridiplantae</taxon>
        <taxon>Streptophyta</taxon>
        <taxon>Klebsormidiophyceae</taxon>
        <taxon>Klebsormidiales</taxon>
        <taxon>Klebsormidiaceae</taxon>
        <taxon>Klebsormidium</taxon>
    </lineage>
</organism>
<dbReference type="OrthoDB" id="1933966at2759"/>
<evidence type="ECO:0000256" key="2">
    <source>
        <dbReference type="PROSITE-ProRule" id="PRU00103"/>
    </source>
</evidence>
<dbReference type="Proteomes" id="UP000054558">
    <property type="component" value="Unassembled WGS sequence"/>
</dbReference>
<keyword evidence="1" id="KW-0677">Repeat</keyword>
<feature type="compositionally biased region" description="Basic and acidic residues" evidence="3">
    <location>
        <begin position="671"/>
        <end position="691"/>
    </location>
</feature>
<dbReference type="AlphaFoldDB" id="A0A1Y1HQX9"/>
<accession>A0A1Y1HQX9</accession>
<evidence type="ECO:0000313" key="4">
    <source>
        <dbReference type="EMBL" id="GAQ81030.1"/>
    </source>
</evidence>
<dbReference type="PANTHER" id="PTHR21467">
    <property type="entry name" value="PROTEIN PHOSPHATASE 4 REGULATORY SUBUNIT 4 PPP4R4"/>
    <property type="match status" value="1"/>
</dbReference>
<dbReference type="Pfam" id="PF02985">
    <property type="entry name" value="HEAT"/>
    <property type="match status" value="1"/>
</dbReference>
<dbReference type="EMBL" id="DF237018">
    <property type="protein sequence ID" value="GAQ81030.1"/>
    <property type="molecule type" value="Genomic_DNA"/>
</dbReference>
<gene>
    <name evidence="4" type="ORF">KFL_000690115</name>
</gene>
<evidence type="ECO:0000313" key="5">
    <source>
        <dbReference type="Proteomes" id="UP000054558"/>
    </source>
</evidence>
<dbReference type="InterPro" id="IPR016024">
    <property type="entry name" value="ARM-type_fold"/>
</dbReference>
<proteinExistence type="predicted"/>
<feature type="region of interest" description="Disordered" evidence="3">
    <location>
        <begin position="665"/>
        <end position="691"/>
    </location>
</feature>
<feature type="repeat" description="HEAT" evidence="2">
    <location>
        <begin position="373"/>
        <end position="411"/>
    </location>
</feature>
<dbReference type="SUPFAM" id="SSF48371">
    <property type="entry name" value="ARM repeat"/>
    <property type="match status" value="1"/>
</dbReference>
<sequence>MSKKAARMAEALGDWPVGSMAEDGINEMAVAVLVEQRIADELARLSVDESLSDVDRAKMFLQPGAHPLQQSCAITKLPQLFREHGKAAVLAVTPALATFLDQAQPAAQIACAEALQRAISEGPVASESVSLLLPLMLKILGQPRPDTVTEAWLSVLCAALPKLPPKIVREELLAFALAKGRVEEPPLARALCATLLGSIAAVGVLDTRDLQAALLKKTTALCQDTDASVRCAMCCQLGAVARGVRPEECAGGVVPELLELLEDEQATVRAAAAETLTGMLDGLPKDVRKQKGVPLFKGLCALTDPPLLPAFARLFGEMLWKLSGEVGEEELQAAADAYKTMARKPSDDTRQVCAWNLPGVAKVMSARRYALHVHPTLMHLAQDPCARVRKTIAAGLHEVMAVLGPERSAQYLREPYLLLLRDSSPDVLSALLPNLGVAMAHFAIANVTQRTAIYGAFVPALQQAMHTAGHAWRAHKAFMDAAASFHLYFSSAQIWEQFIPLCFQLLEVGAAPVRASAAAALASLMRHNKRAVQSADIAQRLVREFAEGGSASQRILFLDFCAACRKVASTRLFRDYFLHAAVDLLQDPVVCVRARACAFLPALKSAIRLPDDVAVLERLNMATSQRMNDADAAVSAAARAVADELKKVTVRCIGAMPTTGSVPAQLEADAVDLKREEEESGPRSRKGEQGP</sequence>
<evidence type="ECO:0000256" key="1">
    <source>
        <dbReference type="ARBA" id="ARBA00022737"/>
    </source>
</evidence>
<dbReference type="InterPro" id="IPR000357">
    <property type="entry name" value="HEAT"/>
</dbReference>
<dbReference type="InterPro" id="IPR021133">
    <property type="entry name" value="HEAT_type_2"/>
</dbReference>
<dbReference type="InterPro" id="IPR039918">
    <property type="entry name" value="PPP4R4"/>
</dbReference>
<protein>
    <submittedName>
        <fullName evidence="4">Uncharacterized protein</fullName>
    </submittedName>
</protein>
<dbReference type="OMA" id="CLIDLVE"/>
<evidence type="ECO:0000256" key="3">
    <source>
        <dbReference type="SAM" id="MobiDB-lite"/>
    </source>
</evidence>
<feature type="repeat" description="HEAT" evidence="2">
    <location>
        <begin position="253"/>
        <end position="291"/>
    </location>
</feature>
<reference evidence="4 5" key="1">
    <citation type="journal article" date="2014" name="Nat. Commun.">
        <title>Klebsormidium flaccidum genome reveals primary factors for plant terrestrial adaptation.</title>
        <authorList>
            <person name="Hori K."/>
            <person name="Maruyama F."/>
            <person name="Fujisawa T."/>
            <person name="Togashi T."/>
            <person name="Yamamoto N."/>
            <person name="Seo M."/>
            <person name="Sato S."/>
            <person name="Yamada T."/>
            <person name="Mori H."/>
            <person name="Tajima N."/>
            <person name="Moriyama T."/>
            <person name="Ikeuchi M."/>
            <person name="Watanabe M."/>
            <person name="Wada H."/>
            <person name="Kobayashi K."/>
            <person name="Saito M."/>
            <person name="Masuda T."/>
            <person name="Sasaki-Sekimoto Y."/>
            <person name="Mashiguchi K."/>
            <person name="Awai K."/>
            <person name="Shimojima M."/>
            <person name="Masuda S."/>
            <person name="Iwai M."/>
            <person name="Nobusawa T."/>
            <person name="Narise T."/>
            <person name="Kondo S."/>
            <person name="Saito H."/>
            <person name="Sato R."/>
            <person name="Murakawa M."/>
            <person name="Ihara Y."/>
            <person name="Oshima-Yamada Y."/>
            <person name="Ohtaka K."/>
            <person name="Satoh M."/>
            <person name="Sonobe K."/>
            <person name="Ishii M."/>
            <person name="Ohtani R."/>
            <person name="Kanamori-Sato M."/>
            <person name="Honoki R."/>
            <person name="Miyazaki D."/>
            <person name="Mochizuki H."/>
            <person name="Umetsu J."/>
            <person name="Higashi K."/>
            <person name="Shibata D."/>
            <person name="Kamiya Y."/>
            <person name="Sato N."/>
            <person name="Nakamura Y."/>
            <person name="Tabata S."/>
            <person name="Ida S."/>
            <person name="Kurokawa K."/>
            <person name="Ohta H."/>
        </authorList>
    </citation>
    <scope>NUCLEOTIDE SEQUENCE [LARGE SCALE GENOMIC DNA]</scope>
    <source>
        <strain evidence="4 5">NIES-2285</strain>
    </source>
</reference>
<name>A0A1Y1HQX9_KLENI</name>
<dbReference type="PROSITE" id="PS50077">
    <property type="entry name" value="HEAT_REPEAT"/>
    <property type="match status" value="2"/>
</dbReference>
<keyword evidence="5" id="KW-1185">Reference proteome</keyword>
<dbReference type="STRING" id="105231.A0A1Y1HQX9"/>
<dbReference type="PANTHER" id="PTHR21467:SF0">
    <property type="entry name" value="SERINE_THREONINE-PROTEIN PHOSPHATASE 4 REGULATORY SUBUNIT 4"/>
    <property type="match status" value="1"/>
</dbReference>
<dbReference type="Gene3D" id="1.25.10.10">
    <property type="entry name" value="Leucine-rich Repeat Variant"/>
    <property type="match status" value="1"/>
</dbReference>